<protein>
    <recommendedName>
        <fullName evidence="13">UDP-N-acetylglucosamine 1-carboxyvinyltransferase</fullName>
        <ecNumber evidence="13">2.5.1.7</ecNumber>
    </recommendedName>
    <alternativeName>
        <fullName evidence="13">Enoylpyruvate transferase</fullName>
    </alternativeName>
    <alternativeName>
        <fullName evidence="13">UDP-N-acetylglucosamine enolpyruvyl transferase</fullName>
        <shortName evidence="13">EPT</shortName>
    </alternativeName>
</protein>
<evidence type="ECO:0000256" key="10">
    <source>
        <dbReference type="ARBA" id="ARBA00023317"/>
    </source>
</evidence>
<evidence type="ECO:0000256" key="9">
    <source>
        <dbReference type="ARBA" id="ARBA00023316"/>
    </source>
</evidence>
<keyword evidence="4 13" id="KW-0132">Cell division</keyword>
<sequence>MEILKIKGGRPLIGSIPISGAKNSALALLPATLLAETPCTIENVPDIRDVKIFVNLLRQMGAEVAAEGSTLRVDATRVTNRPMTDSGVRSLRASCYLMGALLGRFGEAVVGLPGGCHLGPRPIDQHIKGFEALGATVSQRDGAIHLKAPRLKGARIYLDVVSVGATINIMLAAVFAEGLTVIENAAKEPEIVDVATFLNGMGARIKGAGTDVIRIRGTSRLGGCRHAIIPDRIEAGTYMIAAAATGGEVRLDQVIPLHLEPISAKLREMGVPVTEGDESVTVKGTKNLLPADIKTQPYPGFPTDLQPPFTVLLTQAAGTSLVIENVFEGRLRHTLELNRMGARIRTDGRMALIEGGTPLNGIQVRAVDLRAGAALVVAGLVAEGETVITDIHHIDRGYEQIDGKLRRLGADVWRE</sequence>
<dbReference type="GO" id="GO:0009252">
    <property type="term" value="P:peptidoglycan biosynthetic process"/>
    <property type="evidence" value="ECO:0007669"/>
    <property type="project" value="UniProtKB-UniRule"/>
</dbReference>
<keyword evidence="16" id="KW-1185">Reference proteome</keyword>
<comment type="caution">
    <text evidence="13">Lacks conserved residue(s) required for the propagation of feature annotation.</text>
</comment>
<evidence type="ECO:0000256" key="1">
    <source>
        <dbReference type="ARBA" id="ARBA00004496"/>
    </source>
</evidence>
<evidence type="ECO:0000256" key="5">
    <source>
        <dbReference type="ARBA" id="ARBA00022679"/>
    </source>
</evidence>
<keyword evidence="6 13" id="KW-0133">Cell shape</keyword>
<reference evidence="15 16" key="1">
    <citation type="submission" date="2016-10" db="EMBL/GenBank/DDBJ databases">
        <authorList>
            <person name="de Groot N.N."/>
        </authorList>
    </citation>
    <scope>NUCLEOTIDE SEQUENCE [LARGE SCALE GENOMIC DNA]</scope>
    <source>
        <strain evidence="15 16">DSM 44945</strain>
    </source>
</reference>
<dbReference type="UniPathway" id="UPA00219"/>
<evidence type="ECO:0000256" key="13">
    <source>
        <dbReference type="HAMAP-Rule" id="MF_00111"/>
    </source>
</evidence>
<evidence type="ECO:0000256" key="7">
    <source>
        <dbReference type="ARBA" id="ARBA00022984"/>
    </source>
</evidence>
<dbReference type="InterPro" id="IPR036968">
    <property type="entry name" value="Enolpyruvate_Tfrase_sf"/>
</dbReference>
<dbReference type="EMBL" id="FOOK01000005">
    <property type="protein sequence ID" value="SFF79457.1"/>
    <property type="molecule type" value="Genomic_DNA"/>
</dbReference>
<dbReference type="NCBIfam" id="NF006873">
    <property type="entry name" value="PRK09369.1"/>
    <property type="match status" value="1"/>
</dbReference>
<accession>A0A1I2LPY0</accession>
<feature type="binding site" evidence="13">
    <location>
        <position position="304"/>
    </location>
    <ligand>
        <name>UDP-N-acetyl-alpha-D-glucosamine</name>
        <dbReference type="ChEBI" id="CHEBI:57705"/>
    </ligand>
</feature>
<dbReference type="GO" id="GO:0008760">
    <property type="term" value="F:UDP-N-acetylglucosamine 1-carboxyvinyltransferase activity"/>
    <property type="evidence" value="ECO:0007669"/>
    <property type="project" value="UniProtKB-UniRule"/>
</dbReference>
<feature type="binding site" evidence="13">
    <location>
        <position position="92"/>
    </location>
    <ligand>
        <name>UDP-N-acetyl-alpha-D-glucosamine</name>
        <dbReference type="ChEBI" id="CHEBI:57705"/>
    </ligand>
</feature>
<dbReference type="CDD" id="cd01555">
    <property type="entry name" value="UdpNAET"/>
    <property type="match status" value="1"/>
</dbReference>
<dbReference type="PANTHER" id="PTHR43783">
    <property type="entry name" value="UDP-N-ACETYLGLUCOSAMINE 1-CARBOXYVINYLTRANSFERASE"/>
    <property type="match status" value="1"/>
</dbReference>
<evidence type="ECO:0000256" key="8">
    <source>
        <dbReference type="ARBA" id="ARBA00023306"/>
    </source>
</evidence>
<dbReference type="PANTHER" id="PTHR43783:SF2">
    <property type="entry name" value="UDP-N-ACETYLGLUCOSAMINE 1-CARBOXYVINYLTRANSFERASE 2"/>
    <property type="match status" value="1"/>
</dbReference>
<evidence type="ECO:0000256" key="4">
    <source>
        <dbReference type="ARBA" id="ARBA00022618"/>
    </source>
</evidence>
<comment type="subcellular location">
    <subcellularLocation>
        <location evidence="1 13">Cytoplasm</location>
    </subcellularLocation>
</comment>
<name>A0A1I2LPY0_9BACL</name>
<evidence type="ECO:0000313" key="16">
    <source>
        <dbReference type="Proteomes" id="UP000198661"/>
    </source>
</evidence>
<feature type="binding site" evidence="13">
    <location>
        <begin position="121"/>
        <end position="125"/>
    </location>
    <ligand>
        <name>UDP-N-acetyl-alpha-D-glucosamine</name>
        <dbReference type="ChEBI" id="CHEBI:57705"/>
    </ligand>
</feature>
<keyword evidence="8 13" id="KW-0131">Cell cycle</keyword>
<dbReference type="HAMAP" id="MF_00111">
    <property type="entry name" value="MurA"/>
    <property type="match status" value="1"/>
</dbReference>
<dbReference type="AlphaFoldDB" id="A0A1I2LPY0"/>
<evidence type="ECO:0000256" key="11">
    <source>
        <dbReference type="ARBA" id="ARBA00038367"/>
    </source>
</evidence>
<dbReference type="GO" id="GO:0005737">
    <property type="term" value="C:cytoplasm"/>
    <property type="evidence" value="ECO:0007669"/>
    <property type="project" value="UniProtKB-SubCell"/>
</dbReference>
<feature type="domain" description="Enolpyruvate transferase" evidence="14">
    <location>
        <begin position="7"/>
        <end position="405"/>
    </location>
</feature>
<comment type="similarity">
    <text evidence="11 13">Belongs to the EPSP synthase family. MurA subfamily.</text>
</comment>
<dbReference type="GO" id="GO:0051301">
    <property type="term" value="P:cell division"/>
    <property type="evidence" value="ECO:0007669"/>
    <property type="project" value="UniProtKB-KW"/>
</dbReference>
<dbReference type="NCBIfam" id="TIGR01072">
    <property type="entry name" value="murA"/>
    <property type="match status" value="1"/>
</dbReference>
<evidence type="ECO:0000259" key="14">
    <source>
        <dbReference type="Pfam" id="PF00275"/>
    </source>
</evidence>
<dbReference type="SUPFAM" id="SSF55205">
    <property type="entry name" value="EPT/RTPC-like"/>
    <property type="match status" value="1"/>
</dbReference>
<dbReference type="InterPro" id="IPR001986">
    <property type="entry name" value="Enolpyruvate_Tfrase_dom"/>
</dbReference>
<evidence type="ECO:0000256" key="2">
    <source>
        <dbReference type="ARBA" id="ARBA00004752"/>
    </source>
</evidence>
<dbReference type="GO" id="GO:0071555">
    <property type="term" value="P:cell wall organization"/>
    <property type="evidence" value="ECO:0007669"/>
    <property type="project" value="UniProtKB-KW"/>
</dbReference>
<gene>
    <name evidence="13" type="primary">murA</name>
    <name evidence="15" type="ORF">SAMN04488025_10593</name>
</gene>
<dbReference type="RefSeq" id="WP_092036204.1">
    <property type="nucleotide sequence ID" value="NZ_FOOK01000005.1"/>
</dbReference>
<comment type="catalytic activity">
    <reaction evidence="12 13">
        <text>phosphoenolpyruvate + UDP-N-acetyl-alpha-D-glucosamine = UDP-N-acetyl-3-O-(1-carboxyvinyl)-alpha-D-glucosamine + phosphate</text>
        <dbReference type="Rhea" id="RHEA:18681"/>
        <dbReference type="ChEBI" id="CHEBI:43474"/>
        <dbReference type="ChEBI" id="CHEBI:57705"/>
        <dbReference type="ChEBI" id="CHEBI:58702"/>
        <dbReference type="ChEBI" id="CHEBI:68483"/>
        <dbReference type="EC" id="2.5.1.7"/>
    </reaction>
</comment>
<feature type="modified residue" description="2-(S-cysteinyl)pyruvic acid O-phosphothioketal" evidence="13">
    <location>
        <position position="116"/>
    </location>
</feature>
<dbReference type="OrthoDB" id="9803760at2"/>
<feature type="binding site" evidence="13">
    <location>
        <position position="326"/>
    </location>
    <ligand>
        <name>UDP-N-acetyl-alpha-D-glucosamine</name>
        <dbReference type="ChEBI" id="CHEBI:57705"/>
    </ligand>
</feature>
<dbReference type="InterPro" id="IPR013792">
    <property type="entry name" value="RNA3'P_cycl/enolpyr_Trfase_a/b"/>
</dbReference>
<dbReference type="NCBIfam" id="NF009470">
    <property type="entry name" value="PRK12830.1"/>
    <property type="match status" value="1"/>
</dbReference>
<comment type="function">
    <text evidence="13">Cell wall formation. Adds enolpyruvyl to UDP-N-acetylglucosamine.</text>
</comment>
<organism evidence="15 16">
    <name type="scientific">Planifilum fulgidum</name>
    <dbReference type="NCBI Taxonomy" id="201973"/>
    <lineage>
        <taxon>Bacteria</taxon>
        <taxon>Bacillati</taxon>
        <taxon>Bacillota</taxon>
        <taxon>Bacilli</taxon>
        <taxon>Bacillales</taxon>
        <taxon>Thermoactinomycetaceae</taxon>
        <taxon>Planifilum</taxon>
    </lineage>
</organism>
<dbReference type="GO" id="GO:0019277">
    <property type="term" value="P:UDP-N-acetylgalactosamine biosynthetic process"/>
    <property type="evidence" value="ECO:0007669"/>
    <property type="project" value="InterPro"/>
</dbReference>
<dbReference type="STRING" id="201973.SAMN04488025_10593"/>
<keyword evidence="7 13" id="KW-0573">Peptidoglycan synthesis</keyword>
<dbReference type="InterPro" id="IPR050068">
    <property type="entry name" value="MurA_subfamily"/>
</dbReference>
<evidence type="ECO:0000256" key="6">
    <source>
        <dbReference type="ARBA" id="ARBA00022960"/>
    </source>
</evidence>
<evidence type="ECO:0000313" key="15">
    <source>
        <dbReference type="EMBL" id="SFF79457.1"/>
    </source>
</evidence>
<dbReference type="Gene3D" id="3.65.10.10">
    <property type="entry name" value="Enolpyruvate transferase domain"/>
    <property type="match status" value="2"/>
</dbReference>
<comment type="pathway">
    <text evidence="2 13">Cell wall biogenesis; peptidoglycan biosynthesis.</text>
</comment>
<keyword evidence="5 13" id="KW-0808">Transferase</keyword>
<evidence type="ECO:0000256" key="12">
    <source>
        <dbReference type="ARBA" id="ARBA00047527"/>
    </source>
</evidence>
<dbReference type="GO" id="GO:0008360">
    <property type="term" value="P:regulation of cell shape"/>
    <property type="evidence" value="ECO:0007669"/>
    <property type="project" value="UniProtKB-KW"/>
</dbReference>
<keyword evidence="3 13" id="KW-0963">Cytoplasm</keyword>
<dbReference type="InterPro" id="IPR005750">
    <property type="entry name" value="UDP_GlcNAc_COvinyl_MurA"/>
</dbReference>
<dbReference type="Proteomes" id="UP000198661">
    <property type="component" value="Unassembled WGS sequence"/>
</dbReference>
<dbReference type="Pfam" id="PF00275">
    <property type="entry name" value="EPSP_synthase"/>
    <property type="match status" value="1"/>
</dbReference>
<dbReference type="EC" id="2.5.1.7" evidence="13"/>
<keyword evidence="10 13" id="KW-0670">Pyruvate</keyword>
<evidence type="ECO:0000256" key="3">
    <source>
        <dbReference type="ARBA" id="ARBA00022490"/>
    </source>
</evidence>
<feature type="binding site" evidence="13">
    <location>
        <begin position="22"/>
        <end position="23"/>
    </location>
    <ligand>
        <name>phosphoenolpyruvate</name>
        <dbReference type="ChEBI" id="CHEBI:58702"/>
    </ligand>
</feature>
<dbReference type="FunFam" id="3.65.10.10:FF:000001">
    <property type="entry name" value="UDP-N-acetylglucosamine 1-carboxyvinyltransferase"/>
    <property type="match status" value="1"/>
</dbReference>
<feature type="active site" description="Proton donor" evidence="13">
    <location>
        <position position="116"/>
    </location>
</feature>
<proteinExistence type="inferred from homology"/>
<keyword evidence="9 13" id="KW-0961">Cell wall biogenesis/degradation</keyword>